<evidence type="ECO:0000313" key="6">
    <source>
        <dbReference type="Proteomes" id="UP001295794"/>
    </source>
</evidence>
<feature type="transmembrane region" description="Helical" evidence="4">
    <location>
        <begin position="46"/>
        <end position="67"/>
    </location>
</feature>
<protein>
    <submittedName>
        <fullName evidence="5">Uncharacterized protein</fullName>
    </submittedName>
</protein>
<comment type="caution">
    <text evidence="5">The sequence shown here is derived from an EMBL/GenBank/DDBJ whole genome shotgun (WGS) entry which is preliminary data.</text>
</comment>
<keyword evidence="2 4" id="KW-1133">Transmembrane helix</keyword>
<dbReference type="GO" id="GO:0016020">
    <property type="term" value="C:membrane"/>
    <property type="evidence" value="ECO:0007669"/>
    <property type="project" value="InterPro"/>
</dbReference>
<keyword evidence="1 4" id="KW-0812">Transmembrane</keyword>
<organism evidence="5 6">
    <name type="scientific">Mycena citricolor</name>
    <dbReference type="NCBI Taxonomy" id="2018698"/>
    <lineage>
        <taxon>Eukaryota</taxon>
        <taxon>Fungi</taxon>
        <taxon>Dikarya</taxon>
        <taxon>Basidiomycota</taxon>
        <taxon>Agaricomycotina</taxon>
        <taxon>Agaricomycetes</taxon>
        <taxon>Agaricomycetidae</taxon>
        <taxon>Agaricales</taxon>
        <taxon>Marasmiineae</taxon>
        <taxon>Mycenaceae</taxon>
        <taxon>Mycena</taxon>
    </lineage>
</organism>
<dbReference type="GO" id="GO:0005524">
    <property type="term" value="F:ATP binding"/>
    <property type="evidence" value="ECO:0007669"/>
    <property type="project" value="InterPro"/>
</dbReference>
<reference evidence="5" key="1">
    <citation type="submission" date="2023-11" db="EMBL/GenBank/DDBJ databases">
        <authorList>
            <person name="De Vega J J."/>
            <person name="De Vega J J."/>
        </authorList>
    </citation>
    <scope>NUCLEOTIDE SEQUENCE</scope>
</reference>
<keyword evidence="6" id="KW-1185">Reference proteome</keyword>
<dbReference type="AlphaFoldDB" id="A0AAD2K4M3"/>
<name>A0AAD2K4M3_9AGAR</name>
<proteinExistence type="predicted"/>
<evidence type="ECO:0000256" key="3">
    <source>
        <dbReference type="ARBA" id="ARBA00023136"/>
    </source>
</evidence>
<keyword evidence="3 4" id="KW-0472">Membrane</keyword>
<evidence type="ECO:0000313" key="5">
    <source>
        <dbReference type="EMBL" id="CAK5278920.1"/>
    </source>
</evidence>
<evidence type="ECO:0000256" key="2">
    <source>
        <dbReference type="ARBA" id="ARBA00022989"/>
    </source>
</evidence>
<dbReference type="Proteomes" id="UP001295794">
    <property type="component" value="Unassembled WGS sequence"/>
</dbReference>
<evidence type="ECO:0000256" key="1">
    <source>
        <dbReference type="ARBA" id="ARBA00022692"/>
    </source>
</evidence>
<sequence length="74" mass="8510">MGLVSELVVSIEFVKFFAWESKWTAKLLAAREAELQWHAKLRLNSIMFTTLFISVPISLKAFTVYAFRASCPIR</sequence>
<evidence type="ECO:0000256" key="4">
    <source>
        <dbReference type="SAM" id="Phobius"/>
    </source>
</evidence>
<accession>A0AAD2K4M3</accession>
<dbReference type="Gene3D" id="1.20.1560.10">
    <property type="entry name" value="ABC transporter type 1, transmembrane domain"/>
    <property type="match status" value="1"/>
</dbReference>
<dbReference type="EMBL" id="CAVNYO010000431">
    <property type="protein sequence ID" value="CAK5278920.1"/>
    <property type="molecule type" value="Genomic_DNA"/>
</dbReference>
<dbReference type="InterPro" id="IPR036640">
    <property type="entry name" value="ABC1_TM_sf"/>
</dbReference>
<gene>
    <name evidence="5" type="ORF">MYCIT1_LOCUS28623</name>
</gene>